<proteinExistence type="predicted"/>
<dbReference type="RefSeq" id="WP_092848803.1">
    <property type="nucleotide sequence ID" value="NZ_FMAH01000014.1"/>
</dbReference>
<gene>
    <name evidence="1" type="ORF">GA0061102_101489</name>
</gene>
<dbReference type="OrthoDB" id="9816564at2"/>
<keyword evidence="2" id="KW-1185">Reference proteome</keyword>
<evidence type="ECO:0000313" key="2">
    <source>
        <dbReference type="Proteomes" id="UP000199435"/>
    </source>
</evidence>
<reference evidence="2" key="1">
    <citation type="submission" date="2016-08" db="EMBL/GenBank/DDBJ databases">
        <authorList>
            <person name="Varghese N."/>
            <person name="Submissions Spin"/>
        </authorList>
    </citation>
    <scope>NUCLEOTIDE SEQUENCE [LARGE SCALE GENOMIC DNA]</scope>
    <source>
        <strain evidence="2">HAMBI 2971</strain>
    </source>
</reference>
<dbReference type="AlphaFoldDB" id="A0A1C3VL37"/>
<dbReference type="STRING" id="411945.GA0061102_101489"/>
<dbReference type="EMBL" id="FMAH01000014">
    <property type="protein sequence ID" value="SCB28439.1"/>
    <property type="molecule type" value="Genomic_DNA"/>
</dbReference>
<organism evidence="1 2">
    <name type="scientific">Rhizobium miluonense</name>
    <dbReference type="NCBI Taxonomy" id="411945"/>
    <lineage>
        <taxon>Bacteria</taxon>
        <taxon>Pseudomonadati</taxon>
        <taxon>Pseudomonadota</taxon>
        <taxon>Alphaproteobacteria</taxon>
        <taxon>Hyphomicrobiales</taxon>
        <taxon>Rhizobiaceae</taxon>
        <taxon>Rhizobium/Agrobacterium group</taxon>
        <taxon>Rhizobium</taxon>
    </lineage>
</organism>
<protein>
    <submittedName>
        <fullName evidence="1">Uncharacterized protein</fullName>
    </submittedName>
</protein>
<evidence type="ECO:0000313" key="1">
    <source>
        <dbReference type="EMBL" id="SCB28439.1"/>
    </source>
</evidence>
<name>A0A1C3VL37_9HYPH</name>
<dbReference type="Proteomes" id="UP000199435">
    <property type="component" value="Unassembled WGS sequence"/>
</dbReference>
<accession>A0A1C3VL37</accession>
<sequence>MNTAPNSNQFNSYLIGAPNAQPGPAQTFPTPAATRETRPLPSVRTFDVFDTLIARRCVEPAHVFEIVGKRAGLSSFAVARKQAEAKVAQHPYNLDMIYDELAVALQLDSLQTSALKALEIDVELEQVIPIAENMARLRHGDVLISDMYLGPDIIRRLLDKAGLDKKVSLIVTSDGKRSGAIWPQAQANLAIEEHLGDNAHSDVEMPRRFNIPNRHTTIFGLNPVESVLMQIGLRQLAELCRETRLSTWATDPRSRTVQVIQASLNFPIMLLASVALARLAARLDKRSILFSSRDCDSWMPLFEKVSQRLGFTCQATYFYTSRLAKMQPSASYAAYAKRLFSDDAVIVDLCGTGWSLANFAATLGLRNLPVFFLHKLPTAPAYEAMAATPQTCQFHTVISPSETGIENTVLEMSNYATHGMVEDVRMLQDFAIPVFASDSRSAETLAIVQAQQDCFATAVELMEKYDLHEVFALDDASLVAVSTALYGMLTQQTELRSIYGSSHTAEETDVRRALGCA</sequence>